<keyword evidence="1" id="KW-0472">Membrane</keyword>
<dbReference type="RefSeq" id="WP_316787532.1">
    <property type="nucleotide sequence ID" value="NZ_CP053540.1"/>
</dbReference>
<feature type="transmembrane region" description="Helical" evidence="1">
    <location>
        <begin position="51"/>
        <end position="72"/>
    </location>
</feature>
<dbReference type="AlphaFoldDB" id="A0AA97BAH4"/>
<keyword evidence="1" id="KW-0812">Transmembrane</keyword>
<organism evidence="2">
    <name type="scientific">Thermoleptolyngbya oregonensis NK1-22</name>
    <dbReference type="NCBI Taxonomy" id="2547457"/>
    <lineage>
        <taxon>Bacteria</taxon>
        <taxon>Bacillati</taxon>
        <taxon>Cyanobacteriota</taxon>
        <taxon>Cyanophyceae</taxon>
        <taxon>Oculatellales</taxon>
        <taxon>Oculatellaceae</taxon>
        <taxon>Thermoleptolyngbya</taxon>
    </lineage>
</organism>
<dbReference type="EMBL" id="CP053540">
    <property type="protein sequence ID" value="WOB44455.1"/>
    <property type="molecule type" value="Genomic_DNA"/>
</dbReference>
<protein>
    <submittedName>
        <fullName evidence="2">Uncharacterized protein</fullName>
    </submittedName>
</protein>
<gene>
    <name evidence="2" type="ORF">HNI00_15830</name>
</gene>
<keyword evidence="1" id="KW-1133">Transmembrane helix</keyword>
<feature type="transmembrane region" description="Helical" evidence="1">
    <location>
        <begin position="165"/>
        <end position="186"/>
    </location>
</feature>
<reference evidence="2" key="1">
    <citation type="submission" date="2020-05" db="EMBL/GenBank/DDBJ databases">
        <authorList>
            <person name="Zhu T."/>
            <person name="Keshari N."/>
            <person name="Lu X."/>
        </authorList>
    </citation>
    <scope>NUCLEOTIDE SEQUENCE</scope>
    <source>
        <strain evidence="2">NK1-22</strain>
    </source>
</reference>
<evidence type="ECO:0000256" key="1">
    <source>
        <dbReference type="SAM" id="Phobius"/>
    </source>
</evidence>
<name>A0AA97BAH4_9CYAN</name>
<dbReference type="KEGG" id="tog:HNI00_15830"/>
<feature type="transmembrane region" description="Helical" evidence="1">
    <location>
        <begin position="25"/>
        <end position="45"/>
    </location>
</feature>
<proteinExistence type="predicted"/>
<accession>A0AA97BAH4</accession>
<evidence type="ECO:0000313" key="2">
    <source>
        <dbReference type="EMBL" id="WOB44455.1"/>
    </source>
</evidence>
<sequence>MATSSAESLSPPLPELPQTFRISPLIRLTLLLFYVALTVPLPFLAKVTHAPVPPSALAVALGLGAIALYAALSERVIVTNTGIQVAYPRWVPDLLRKGWSLDWSEITALKPRSTGQGGLVYYFLTQAGEAKLLPMRVAGFARLVSLVQTKTGIDTTDVRPLSQPWMYLILLGLTLLLLLIDTWTIWTALTVGLPA</sequence>